<sequence>MCENPYRGNYIDIYGYAHSKAWGSKFYGKKYTAYTKEIIENYKKLDKKQIKKIDFTNRGLDENYVNNGRKDKIPAYRLDLKGSWKEDIIDYEAKFHHYRKHAEFPCRKCEQCRLAHAQEWMTRNMLEYKQWKEGCFVTLTFDKEHLPEKEKWKQGNLDYSYIQKFMKRLRKHHKGINSWINPITKKEERPIRYFVGGEYGEKNGRCHFHIILHNWIPNDCKKYKFNKSLKYWSFTSKELKKIWGNALFVVVEPLTAETCGYTARYSQKKIGDEVEDERTPEMMHCSTKPTIGYNFLETFILNYTKYLNEGIPLVYQGKVKFMQVPKYFENKLKDLSPNDWYNYMQKKYRKFKHQYKEIKKEYIGMSDWDILITRLSHFKRRIKVLTRNGDWEEGT</sequence>
<organism evidence="2">
    <name type="scientific">Sigmofec virus UA08Rod_5336</name>
    <dbReference type="NCBI Taxonomy" id="2929419"/>
    <lineage>
        <taxon>Viruses</taxon>
        <taxon>Monodnaviria</taxon>
        <taxon>Sangervirae</taxon>
        <taxon>Phixviricota</taxon>
        <taxon>Malgrandaviricetes</taxon>
        <taxon>Petitvirales</taxon>
        <taxon>Microviridae</taxon>
    </lineage>
</organism>
<proteinExistence type="predicted"/>
<accession>A0A976R5B1</accession>
<dbReference type="Pfam" id="PF23343">
    <property type="entry name" value="REP_ORF2-G2P"/>
    <property type="match status" value="1"/>
</dbReference>
<feature type="domain" description="Replication-associated protein ORF2/G2P" evidence="1">
    <location>
        <begin position="135"/>
        <end position="269"/>
    </location>
</feature>
<dbReference type="InterPro" id="IPR056906">
    <property type="entry name" value="ORF2/G2P_dom"/>
</dbReference>
<protein>
    <submittedName>
        <fullName evidence="2">Replication initiator protein</fullName>
    </submittedName>
</protein>
<name>A0A976R5B1_9VIRU</name>
<evidence type="ECO:0000313" key="2">
    <source>
        <dbReference type="EMBL" id="UPW41171.1"/>
    </source>
</evidence>
<evidence type="ECO:0000259" key="1">
    <source>
        <dbReference type="Pfam" id="PF23343"/>
    </source>
</evidence>
<reference evidence="2" key="1">
    <citation type="submission" date="2022-02" db="EMBL/GenBank/DDBJ databases">
        <title>Towards deciphering the DNA virus diversity associated with rodent species in the families Cricetidae and Heteromyidae.</title>
        <authorList>
            <person name="Lund M."/>
            <person name="Larsen B.B."/>
            <person name="Gryseels S."/>
            <person name="Kraberger S."/>
            <person name="Rowsey D.M."/>
            <person name="Steger L."/>
            <person name="Yule K.M."/>
            <person name="Upham N.S."/>
            <person name="Worobey M."/>
            <person name="Van Doorslaer K."/>
            <person name="Varsani A."/>
        </authorList>
    </citation>
    <scope>NUCLEOTIDE SEQUENCE</scope>
    <source>
        <strain evidence="2">UA08Rod_5336</strain>
    </source>
</reference>
<dbReference type="EMBL" id="OM869552">
    <property type="protein sequence ID" value="UPW41171.1"/>
    <property type="molecule type" value="Genomic_DNA"/>
</dbReference>